<name>A0ACC0IYV9_9ERIC</name>
<reference evidence="1 2" key="1">
    <citation type="journal article" date="2022" name="Plant J.">
        <title>Chromosome-level genome of Camellia lanceoleosa provides a valuable resource for understanding genome evolution and self-incompatibility.</title>
        <authorList>
            <person name="Gong W."/>
            <person name="Xiao S."/>
            <person name="Wang L."/>
            <person name="Liao Z."/>
            <person name="Chang Y."/>
            <person name="Mo W."/>
            <person name="Hu G."/>
            <person name="Li W."/>
            <person name="Zhao G."/>
            <person name="Zhu H."/>
            <person name="Hu X."/>
            <person name="Ji K."/>
            <person name="Xiang X."/>
            <person name="Song Q."/>
            <person name="Yuan D."/>
            <person name="Jin S."/>
            <person name="Zhang L."/>
        </authorList>
    </citation>
    <scope>NUCLEOTIDE SEQUENCE [LARGE SCALE GENOMIC DNA]</scope>
    <source>
        <strain evidence="1">SQ_2022a</strain>
    </source>
</reference>
<dbReference type="EMBL" id="CM045758">
    <property type="protein sequence ID" value="KAI8030622.1"/>
    <property type="molecule type" value="Genomic_DNA"/>
</dbReference>
<sequence>MCRSLHRAASNDIWTVRSHPGIPSTEAIQPETSPGRSGSPLRTAPAPSLFPRYGEEGHRNPRLSTSFAFHNLHYYRSIFPPFFPLFFSSSLSPAGGS</sequence>
<keyword evidence="2" id="KW-1185">Reference proteome</keyword>
<dbReference type="Proteomes" id="UP001060215">
    <property type="component" value="Chromosome 1"/>
</dbReference>
<gene>
    <name evidence="1" type="ORF">LOK49_LG01G03062</name>
</gene>
<accession>A0ACC0IYV9</accession>
<proteinExistence type="predicted"/>
<evidence type="ECO:0000313" key="1">
    <source>
        <dbReference type="EMBL" id="KAI8030622.1"/>
    </source>
</evidence>
<comment type="caution">
    <text evidence="1">The sequence shown here is derived from an EMBL/GenBank/DDBJ whole genome shotgun (WGS) entry which is preliminary data.</text>
</comment>
<protein>
    <submittedName>
        <fullName evidence="1">Uncharacterized protein</fullName>
    </submittedName>
</protein>
<organism evidence="1 2">
    <name type="scientific">Camellia lanceoleosa</name>
    <dbReference type="NCBI Taxonomy" id="1840588"/>
    <lineage>
        <taxon>Eukaryota</taxon>
        <taxon>Viridiplantae</taxon>
        <taxon>Streptophyta</taxon>
        <taxon>Embryophyta</taxon>
        <taxon>Tracheophyta</taxon>
        <taxon>Spermatophyta</taxon>
        <taxon>Magnoliopsida</taxon>
        <taxon>eudicotyledons</taxon>
        <taxon>Gunneridae</taxon>
        <taxon>Pentapetalae</taxon>
        <taxon>asterids</taxon>
        <taxon>Ericales</taxon>
        <taxon>Theaceae</taxon>
        <taxon>Camellia</taxon>
    </lineage>
</organism>
<evidence type="ECO:0000313" key="2">
    <source>
        <dbReference type="Proteomes" id="UP001060215"/>
    </source>
</evidence>